<sequence length="51" mass="5890">MIKRMLIGMMLSMIALLAYTCKDHGKIAGRYSRGYKEGYREDISDYLLTVL</sequence>
<dbReference type="RefSeq" id="WP_184625369.1">
    <property type="nucleotide sequence ID" value="NZ_JACHCC010000006.1"/>
</dbReference>
<dbReference type="Proteomes" id="UP000521017">
    <property type="component" value="Unassembled WGS sequence"/>
</dbReference>
<evidence type="ECO:0000313" key="2">
    <source>
        <dbReference type="Proteomes" id="UP000521017"/>
    </source>
</evidence>
<evidence type="ECO:0000313" key="1">
    <source>
        <dbReference type="EMBL" id="MBB6500512.1"/>
    </source>
</evidence>
<accession>A0A7X0J538</accession>
<comment type="caution">
    <text evidence="1">The sequence shown here is derived from an EMBL/GenBank/DDBJ whole genome shotgun (WGS) entry which is preliminary data.</text>
</comment>
<name>A0A7X0J538_9SPHI</name>
<organism evidence="1 2">
    <name type="scientific">Pedobacter cryoconitis</name>
    <dbReference type="NCBI Taxonomy" id="188932"/>
    <lineage>
        <taxon>Bacteria</taxon>
        <taxon>Pseudomonadati</taxon>
        <taxon>Bacteroidota</taxon>
        <taxon>Sphingobacteriia</taxon>
        <taxon>Sphingobacteriales</taxon>
        <taxon>Sphingobacteriaceae</taxon>
        <taxon>Pedobacter</taxon>
    </lineage>
</organism>
<dbReference type="AlphaFoldDB" id="A0A7X0J538"/>
<reference evidence="1 2" key="1">
    <citation type="submission" date="2020-08" db="EMBL/GenBank/DDBJ databases">
        <title>Genomic Encyclopedia of Type Strains, Phase IV (KMG-V): Genome sequencing to study the core and pangenomes of soil and plant-associated prokaryotes.</title>
        <authorList>
            <person name="Whitman W."/>
        </authorList>
    </citation>
    <scope>NUCLEOTIDE SEQUENCE [LARGE SCALE GENOMIC DNA]</scope>
    <source>
        <strain evidence="1 2">M2T3</strain>
    </source>
</reference>
<dbReference type="EMBL" id="JACHCC010000006">
    <property type="protein sequence ID" value="MBB6500512.1"/>
    <property type="molecule type" value="Genomic_DNA"/>
</dbReference>
<gene>
    <name evidence="1" type="ORF">HDF25_002660</name>
</gene>
<proteinExistence type="predicted"/>
<protein>
    <submittedName>
        <fullName evidence="1">Uncharacterized protein</fullName>
    </submittedName>
</protein>